<keyword evidence="3" id="KW-1185">Reference proteome</keyword>
<dbReference type="Proteomes" id="UP000427906">
    <property type="component" value="Chromosome"/>
</dbReference>
<accession>A0A5K7YHK3</accession>
<reference evidence="2 3" key="1">
    <citation type="submission" date="2019-11" db="EMBL/GenBank/DDBJ databases">
        <title>Comparative genomics of hydrocarbon-degrading Desulfosarcina strains.</title>
        <authorList>
            <person name="Watanabe M."/>
            <person name="Kojima H."/>
            <person name="Fukui M."/>
        </authorList>
    </citation>
    <scope>NUCLEOTIDE SEQUENCE [LARGE SCALE GENOMIC DNA]</scope>
    <source>
        <strain evidence="2 3">PL12</strain>
    </source>
</reference>
<gene>
    <name evidence="2" type="ORF">DSCA_19730</name>
</gene>
<keyword evidence="1" id="KW-0472">Membrane</keyword>
<feature type="transmembrane region" description="Helical" evidence="1">
    <location>
        <begin position="64"/>
        <end position="84"/>
    </location>
</feature>
<feature type="transmembrane region" description="Helical" evidence="1">
    <location>
        <begin position="90"/>
        <end position="111"/>
    </location>
</feature>
<dbReference type="AlphaFoldDB" id="A0A5K7YHK3"/>
<protein>
    <submittedName>
        <fullName evidence="2">Uncharacterized protein</fullName>
    </submittedName>
</protein>
<keyword evidence="1" id="KW-0812">Transmembrane</keyword>
<evidence type="ECO:0000256" key="1">
    <source>
        <dbReference type="SAM" id="Phobius"/>
    </source>
</evidence>
<proteinExistence type="predicted"/>
<dbReference type="KEGG" id="dalk:DSCA_19730"/>
<organism evidence="2 3">
    <name type="scientific">Desulfosarcina alkanivorans</name>
    <dbReference type="NCBI Taxonomy" id="571177"/>
    <lineage>
        <taxon>Bacteria</taxon>
        <taxon>Pseudomonadati</taxon>
        <taxon>Thermodesulfobacteriota</taxon>
        <taxon>Desulfobacteria</taxon>
        <taxon>Desulfobacterales</taxon>
        <taxon>Desulfosarcinaceae</taxon>
        <taxon>Desulfosarcina</taxon>
    </lineage>
</organism>
<keyword evidence="1" id="KW-1133">Transmembrane helix</keyword>
<dbReference type="EMBL" id="AP021874">
    <property type="protein sequence ID" value="BBO68043.1"/>
    <property type="molecule type" value="Genomic_DNA"/>
</dbReference>
<name>A0A5K7YHK3_9BACT</name>
<evidence type="ECO:0000313" key="3">
    <source>
        <dbReference type="Proteomes" id="UP000427906"/>
    </source>
</evidence>
<evidence type="ECO:0000313" key="2">
    <source>
        <dbReference type="EMBL" id="BBO68043.1"/>
    </source>
</evidence>
<sequence>MMDTITISGPPDGRVAGYKEVQVTNFEALVSGVLLFNAIPHLVQGICGKRHMTPFGKSSSPTINVAWGWVNLLAGGGVVIHSSSVPWTGITYACFCMGGGLTSFLLARFWTNPDARLPWQKK</sequence>